<evidence type="ECO:0000256" key="7">
    <source>
        <dbReference type="ARBA" id="ARBA00048117"/>
    </source>
</evidence>
<dbReference type="PANTHER" id="PTHR11735:SF6">
    <property type="entry name" value="TRNA N6-ADENOSINE THREONYLCARBAMOYLTRANSFERASE, MITOCHONDRIAL"/>
    <property type="match status" value="1"/>
</dbReference>
<sequence length="329" mass="35157">MRILAIETSCDETSAAVVADGKIISNIVASQIAVHRQTRGVVPEVASRLHAEKIIPVIKKALGGLKMGEIDAIAVTKEPGLPGALLVGLTTARILAWAWEKPLLEINHLYGHIAAALSNLQPSTINFQQLPAVALVVSGGHTSLFCFKKWGDWQLIGETLDDAAGEAFDKIAKILGLPYPGGPSIAAAAMQQTTINKQQSIISFPRPLINSDNFNFSFSGLKTAVLYFVQKLSLAELKKLTPAIAYEAQEAISDVLVAKTLAAAKRYGVKTIILSGGVAANSSLREKFKMKIENCKLKIDFLLPAKNLCTDNAAMIGLAAHLDKLGKLV</sequence>
<comment type="catalytic activity">
    <reaction evidence="7 8">
        <text>L-threonylcarbamoyladenylate + adenosine(37) in tRNA = N(6)-L-threonylcarbamoyladenosine(37) in tRNA + AMP + H(+)</text>
        <dbReference type="Rhea" id="RHEA:37059"/>
        <dbReference type="Rhea" id="RHEA-COMP:10162"/>
        <dbReference type="Rhea" id="RHEA-COMP:10163"/>
        <dbReference type="ChEBI" id="CHEBI:15378"/>
        <dbReference type="ChEBI" id="CHEBI:73682"/>
        <dbReference type="ChEBI" id="CHEBI:74411"/>
        <dbReference type="ChEBI" id="CHEBI:74418"/>
        <dbReference type="ChEBI" id="CHEBI:456215"/>
        <dbReference type="EC" id="2.3.1.234"/>
    </reaction>
</comment>
<feature type="binding site" evidence="8">
    <location>
        <position position="281"/>
    </location>
    <ligand>
        <name>substrate</name>
    </ligand>
</feature>
<feature type="binding site" evidence="8">
    <location>
        <position position="108"/>
    </location>
    <ligand>
        <name>Fe cation</name>
        <dbReference type="ChEBI" id="CHEBI:24875"/>
    </ligand>
</feature>
<keyword evidence="3 8" id="KW-0819">tRNA processing</keyword>
<gene>
    <name evidence="8" type="primary">tsaD</name>
    <name evidence="10" type="ORF">CEN88_41</name>
</gene>
<dbReference type="FunFam" id="3.30.420.40:FF:000012">
    <property type="entry name" value="tRNA N6-adenosine threonylcarbamoyltransferase"/>
    <property type="match status" value="1"/>
</dbReference>
<keyword evidence="2 8" id="KW-0808">Transferase</keyword>
<feature type="domain" description="Gcp-like" evidence="9">
    <location>
        <begin position="22"/>
        <end position="317"/>
    </location>
</feature>
<accession>A0A554LX43</accession>
<dbReference type="HAMAP" id="MF_01445">
    <property type="entry name" value="TsaD"/>
    <property type="match status" value="1"/>
</dbReference>
<evidence type="ECO:0000313" key="10">
    <source>
        <dbReference type="EMBL" id="TSC97438.1"/>
    </source>
</evidence>
<dbReference type="InterPro" id="IPR022450">
    <property type="entry name" value="TsaD"/>
</dbReference>
<feature type="binding site" evidence="8">
    <location>
        <begin position="136"/>
        <end position="140"/>
    </location>
    <ligand>
        <name>substrate</name>
    </ligand>
</feature>
<evidence type="ECO:0000259" key="9">
    <source>
        <dbReference type="Pfam" id="PF00814"/>
    </source>
</evidence>
<evidence type="ECO:0000256" key="1">
    <source>
        <dbReference type="ARBA" id="ARBA00022490"/>
    </source>
</evidence>
<comment type="similarity">
    <text evidence="8">Belongs to the KAE1 / TsaD family.</text>
</comment>
<dbReference type="InterPro" id="IPR043129">
    <property type="entry name" value="ATPase_NBD"/>
</dbReference>
<dbReference type="GO" id="GO:0005737">
    <property type="term" value="C:cytoplasm"/>
    <property type="evidence" value="ECO:0007669"/>
    <property type="project" value="UniProtKB-SubCell"/>
</dbReference>
<keyword evidence="6 8" id="KW-0012">Acyltransferase</keyword>
<evidence type="ECO:0000256" key="5">
    <source>
        <dbReference type="ARBA" id="ARBA00023004"/>
    </source>
</evidence>
<dbReference type="PANTHER" id="PTHR11735">
    <property type="entry name" value="TRNA N6-ADENOSINE THREONYLCARBAMOYLTRANSFERASE"/>
    <property type="match status" value="1"/>
</dbReference>
<comment type="function">
    <text evidence="8">Required for the formation of a threonylcarbamoyl group on adenosine at position 37 (t(6)A37) in tRNAs that read codons beginning with adenine. Is involved in the transfer of the threonylcarbamoyl moiety of threonylcarbamoyl-AMP (TC-AMP) to the N6 group of A37, together with TsaE and TsaB. TsaD likely plays a direct catalytic role in this reaction.</text>
</comment>
<dbReference type="GO" id="GO:0061711">
    <property type="term" value="F:tRNA N(6)-L-threonylcarbamoyladenine synthase activity"/>
    <property type="evidence" value="ECO:0007669"/>
    <property type="project" value="UniProtKB-EC"/>
</dbReference>
<comment type="subcellular location">
    <subcellularLocation>
        <location evidence="8">Cytoplasm</location>
    </subcellularLocation>
</comment>
<dbReference type="PRINTS" id="PR00789">
    <property type="entry name" value="OSIALOPTASE"/>
</dbReference>
<name>A0A554LX43_9BACT</name>
<dbReference type="EMBL" id="VMGL01000003">
    <property type="protein sequence ID" value="TSC97438.1"/>
    <property type="molecule type" value="Genomic_DNA"/>
</dbReference>
<comment type="caution">
    <text evidence="10">The sequence shown here is derived from an EMBL/GenBank/DDBJ whole genome shotgun (WGS) entry which is preliminary data.</text>
</comment>
<dbReference type="CDD" id="cd24133">
    <property type="entry name" value="ASKHA_NBD_TsaD_bac"/>
    <property type="match status" value="1"/>
</dbReference>
<organism evidence="10 11">
    <name type="scientific">Candidatus Berkelbacteria bacterium Licking1014_2</name>
    <dbReference type="NCBI Taxonomy" id="2017146"/>
    <lineage>
        <taxon>Bacteria</taxon>
        <taxon>Candidatus Berkelbacteria</taxon>
    </lineage>
</organism>
<evidence type="ECO:0000256" key="6">
    <source>
        <dbReference type="ARBA" id="ARBA00023315"/>
    </source>
</evidence>
<dbReference type="InterPro" id="IPR000905">
    <property type="entry name" value="Gcp-like_dom"/>
</dbReference>
<reference evidence="10 11" key="1">
    <citation type="submission" date="2017-07" db="EMBL/GenBank/DDBJ databases">
        <title>Mechanisms for carbon and nitrogen cycling indicate functional differentiation within the Candidate Phyla Radiation.</title>
        <authorList>
            <person name="Danczak R.E."/>
            <person name="Johnston M.D."/>
            <person name="Kenah C."/>
            <person name="Slattery M."/>
            <person name="Wrighton K.C."/>
            <person name="Wilkins M.J."/>
        </authorList>
    </citation>
    <scope>NUCLEOTIDE SEQUENCE [LARGE SCALE GENOMIC DNA]</scope>
    <source>
        <strain evidence="10">Licking1014_2</strain>
    </source>
</reference>
<evidence type="ECO:0000256" key="3">
    <source>
        <dbReference type="ARBA" id="ARBA00022694"/>
    </source>
</evidence>
<dbReference type="SUPFAM" id="SSF53067">
    <property type="entry name" value="Actin-like ATPase domain"/>
    <property type="match status" value="1"/>
</dbReference>
<dbReference type="GO" id="GO:0002949">
    <property type="term" value="P:tRNA threonylcarbamoyladenosine modification"/>
    <property type="evidence" value="ECO:0007669"/>
    <property type="project" value="UniProtKB-UniRule"/>
</dbReference>
<feature type="binding site" evidence="8">
    <location>
        <position position="112"/>
    </location>
    <ligand>
        <name>Fe cation</name>
        <dbReference type="ChEBI" id="CHEBI:24875"/>
    </ligand>
</feature>
<evidence type="ECO:0000256" key="4">
    <source>
        <dbReference type="ARBA" id="ARBA00022723"/>
    </source>
</evidence>
<dbReference type="InterPro" id="IPR017861">
    <property type="entry name" value="KAE1/TsaD"/>
</dbReference>
<dbReference type="NCBIfam" id="TIGR00329">
    <property type="entry name" value="gcp_kae1"/>
    <property type="match status" value="1"/>
</dbReference>
<keyword evidence="4 8" id="KW-0479">Metal-binding</keyword>
<evidence type="ECO:0000313" key="11">
    <source>
        <dbReference type="Proteomes" id="UP000318711"/>
    </source>
</evidence>
<keyword evidence="5 8" id="KW-0408">Iron</keyword>
<dbReference type="GO" id="GO:0005506">
    <property type="term" value="F:iron ion binding"/>
    <property type="evidence" value="ECO:0007669"/>
    <property type="project" value="UniProtKB-UniRule"/>
</dbReference>
<protein>
    <recommendedName>
        <fullName evidence="8">tRNA N6-adenosine threonylcarbamoyltransferase</fullName>
        <ecNumber evidence="8">2.3.1.234</ecNumber>
    </recommendedName>
    <alternativeName>
        <fullName evidence="8">N6-L-threonylcarbamoyladenine synthase</fullName>
        <shortName evidence="8">t(6)A synthase</shortName>
    </alternativeName>
    <alternativeName>
        <fullName evidence="8">t(6)A37 threonylcarbamoyladenosine biosynthesis protein TsaD</fullName>
    </alternativeName>
    <alternativeName>
        <fullName evidence="8">tRNA threonylcarbamoyladenosine biosynthesis protein TsaD</fullName>
    </alternativeName>
</protein>
<dbReference type="FunFam" id="3.30.420.40:FF:000040">
    <property type="entry name" value="tRNA N6-adenosine threonylcarbamoyltransferase"/>
    <property type="match status" value="1"/>
</dbReference>
<feature type="binding site" evidence="8">
    <location>
        <position position="182"/>
    </location>
    <ligand>
        <name>substrate</name>
    </ligand>
</feature>
<comment type="cofactor">
    <cofactor evidence="8">
        <name>Fe(2+)</name>
        <dbReference type="ChEBI" id="CHEBI:29033"/>
    </cofactor>
    <text evidence="8">Binds 1 Fe(2+) ion per subunit.</text>
</comment>
<feature type="binding site" evidence="8">
    <location>
        <position position="311"/>
    </location>
    <ligand>
        <name>Fe cation</name>
        <dbReference type="ChEBI" id="CHEBI:24875"/>
    </ligand>
</feature>
<dbReference type="Proteomes" id="UP000318711">
    <property type="component" value="Unassembled WGS sequence"/>
</dbReference>
<comment type="caution">
    <text evidence="8">Lacks conserved residue(s) required for the propagation of feature annotation.</text>
</comment>
<proteinExistence type="inferred from homology"/>
<dbReference type="NCBIfam" id="TIGR03723">
    <property type="entry name" value="T6A_TsaD_YgjD"/>
    <property type="match status" value="1"/>
</dbReference>
<dbReference type="AlphaFoldDB" id="A0A554LX43"/>
<dbReference type="EC" id="2.3.1.234" evidence="8"/>
<keyword evidence="1 8" id="KW-0963">Cytoplasm</keyword>
<evidence type="ECO:0000256" key="2">
    <source>
        <dbReference type="ARBA" id="ARBA00022679"/>
    </source>
</evidence>
<dbReference type="Pfam" id="PF00814">
    <property type="entry name" value="TsaD"/>
    <property type="match status" value="1"/>
</dbReference>
<feature type="binding site" evidence="8">
    <location>
        <position position="169"/>
    </location>
    <ligand>
        <name>substrate</name>
    </ligand>
</feature>
<dbReference type="Gene3D" id="3.30.420.40">
    <property type="match status" value="2"/>
</dbReference>
<evidence type="ECO:0000256" key="8">
    <source>
        <dbReference type="HAMAP-Rule" id="MF_01445"/>
    </source>
</evidence>